<dbReference type="Proteomes" id="UP000308600">
    <property type="component" value="Unassembled WGS sequence"/>
</dbReference>
<dbReference type="EMBL" id="ML208825">
    <property type="protein sequence ID" value="TFK60141.1"/>
    <property type="molecule type" value="Genomic_DNA"/>
</dbReference>
<proteinExistence type="predicted"/>
<sequence length="215" mass="22777">MSPPTSEPMPCLCPDDLATLHHSMEEANSYIRRTRAGLAALLVTLKYLEQIFARAQNSSNAALAQLDLAVELKKAIDDIQAAEDTADKKASASGQGLPTSVAAHNHAASANGEAATPIATSSNTASSSATTPSIPQPVLNPYPPLNFIYEGLPAGHGPPIELQPPYAKKRKPSPESGDTIETIHAMLNRIPADILDEDGIVLFPRIRSVVLKDVN</sequence>
<organism evidence="1 2">
    <name type="scientific">Pluteus cervinus</name>
    <dbReference type="NCBI Taxonomy" id="181527"/>
    <lineage>
        <taxon>Eukaryota</taxon>
        <taxon>Fungi</taxon>
        <taxon>Dikarya</taxon>
        <taxon>Basidiomycota</taxon>
        <taxon>Agaricomycotina</taxon>
        <taxon>Agaricomycetes</taxon>
        <taxon>Agaricomycetidae</taxon>
        <taxon>Agaricales</taxon>
        <taxon>Pluteineae</taxon>
        <taxon>Pluteaceae</taxon>
        <taxon>Pluteus</taxon>
    </lineage>
</organism>
<evidence type="ECO:0000313" key="1">
    <source>
        <dbReference type="EMBL" id="TFK60141.1"/>
    </source>
</evidence>
<evidence type="ECO:0000313" key="2">
    <source>
        <dbReference type="Proteomes" id="UP000308600"/>
    </source>
</evidence>
<reference evidence="1 2" key="1">
    <citation type="journal article" date="2019" name="Nat. Ecol. Evol.">
        <title>Megaphylogeny resolves global patterns of mushroom evolution.</title>
        <authorList>
            <person name="Varga T."/>
            <person name="Krizsan K."/>
            <person name="Foldi C."/>
            <person name="Dima B."/>
            <person name="Sanchez-Garcia M."/>
            <person name="Sanchez-Ramirez S."/>
            <person name="Szollosi G.J."/>
            <person name="Szarkandi J.G."/>
            <person name="Papp V."/>
            <person name="Albert L."/>
            <person name="Andreopoulos W."/>
            <person name="Angelini C."/>
            <person name="Antonin V."/>
            <person name="Barry K.W."/>
            <person name="Bougher N.L."/>
            <person name="Buchanan P."/>
            <person name="Buyck B."/>
            <person name="Bense V."/>
            <person name="Catcheside P."/>
            <person name="Chovatia M."/>
            <person name="Cooper J."/>
            <person name="Damon W."/>
            <person name="Desjardin D."/>
            <person name="Finy P."/>
            <person name="Geml J."/>
            <person name="Haridas S."/>
            <person name="Hughes K."/>
            <person name="Justo A."/>
            <person name="Karasinski D."/>
            <person name="Kautmanova I."/>
            <person name="Kiss B."/>
            <person name="Kocsube S."/>
            <person name="Kotiranta H."/>
            <person name="LaButti K.M."/>
            <person name="Lechner B.E."/>
            <person name="Liimatainen K."/>
            <person name="Lipzen A."/>
            <person name="Lukacs Z."/>
            <person name="Mihaltcheva S."/>
            <person name="Morgado L.N."/>
            <person name="Niskanen T."/>
            <person name="Noordeloos M.E."/>
            <person name="Ohm R.A."/>
            <person name="Ortiz-Santana B."/>
            <person name="Ovrebo C."/>
            <person name="Racz N."/>
            <person name="Riley R."/>
            <person name="Savchenko A."/>
            <person name="Shiryaev A."/>
            <person name="Soop K."/>
            <person name="Spirin V."/>
            <person name="Szebenyi C."/>
            <person name="Tomsovsky M."/>
            <person name="Tulloss R.E."/>
            <person name="Uehling J."/>
            <person name="Grigoriev I.V."/>
            <person name="Vagvolgyi C."/>
            <person name="Papp T."/>
            <person name="Martin F.M."/>
            <person name="Miettinen O."/>
            <person name="Hibbett D.S."/>
            <person name="Nagy L.G."/>
        </authorList>
    </citation>
    <scope>NUCLEOTIDE SEQUENCE [LARGE SCALE GENOMIC DNA]</scope>
    <source>
        <strain evidence="1 2">NL-1719</strain>
    </source>
</reference>
<name>A0ACD3A387_9AGAR</name>
<keyword evidence="2" id="KW-1185">Reference proteome</keyword>
<protein>
    <submittedName>
        <fullName evidence="1">Uncharacterized protein</fullName>
    </submittedName>
</protein>
<accession>A0ACD3A387</accession>
<gene>
    <name evidence="1" type="ORF">BDN72DRAFT_905231</name>
</gene>